<gene>
    <name evidence="1" type="ORF">F0M18_08145</name>
</gene>
<protein>
    <submittedName>
        <fullName evidence="1">2-methylfumaryl-CoA isomerase</fullName>
    </submittedName>
</protein>
<dbReference type="GO" id="GO:0016853">
    <property type="term" value="F:isomerase activity"/>
    <property type="evidence" value="ECO:0007669"/>
    <property type="project" value="UniProtKB-KW"/>
</dbReference>
<evidence type="ECO:0000313" key="1">
    <source>
        <dbReference type="EMBL" id="KAA1192894.1"/>
    </source>
</evidence>
<sequence>MMGILAGLRVVEVSAFVAAPSAGLALAQMGAEVIRIDDIRGGLDYRRWPVTEDNTSLFWQGLNKNKRSVAIDIRKPEGRELARSIICASGEDAGILLTNFPPRGWLDYESLREAREDLIQLTVMGNRHGGSAVDYTVNPAIGVPMFTGPEEHKGLVNSVIPAWDCITGQMAVSGLLAAERHRRRTGEGQHIKLALEDVAMATMGTLGFIAEAELGVDRERSGNYLYGAFGRDFISADGFQFMVVGLTPKQWRGLCSATGLGVEMEHLAQLRRLDFSREGDRYEARREIAALIESWAATRNIGEIEAAFAAENVCWNRYQSVKEMVLNDPACSEENPLFVRREQAGIGEMLMPGSPLEFTGLDRESSAGAPGLGEHTDQILAELLNMSPGEIGRLHDQKLVGSG</sequence>
<dbReference type="Proteomes" id="UP000323708">
    <property type="component" value="Unassembled WGS sequence"/>
</dbReference>
<keyword evidence="1" id="KW-0413">Isomerase</keyword>
<dbReference type="PANTHER" id="PTHR48228:SF5">
    <property type="entry name" value="ALPHA-METHYLACYL-COA RACEMASE"/>
    <property type="match status" value="1"/>
</dbReference>
<organism evidence="1 2">
    <name type="scientific">Pseudohalioglobus sediminis</name>
    <dbReference type="NCBI Taxonomy" id="2606449"/>
    <lineage>
        <taxon>Bacteria</taxon>
        <taxon>Pseudomonadati</taxon>
        <taxon>Pseudomonadota</taxon>
        <taxon>Gammaproteobacteria</taxon>
        <taxon>Cellvibrionales</taxon>
        <taxon>Halieaceae</taxon>
        <taxon>Pseudohalioglobus</taxon>
    </lineage>
</organism>
<dbReference type="InterPro" id="IPR003673">
    <property type="entry name" value="CoA-Trfase_fam_III"/>
</dbReference>
<keyword evidence="2" id="KW-1185">Reference proteome</keyword>
<dbReference type="AlphaFoldDB" id="A0A5B0X0L0"/>
<dbReference type="Gene3D" id="3.30.1540.10">
    <property type="entry name" value="formyl-coa transferase, domain 3"/>
    <property type="match status" value="1"/>
</dbReference>
<dbReference type="InterPro" id="IPR044855">
    <property type="entry name" value="CoA-Trfase_III_dom3_sf"/>
</dbReference>
<accession>A0A5B0X0L0</accession>
<evidence type="ECO:0000313" key="2">
    <source>
        <dbReference type="Proteomes" id="UP000323708"/>
    </source>
</evidence>
<name>A0A5B0X0L0_9GAMM</name>
<dbReference type="InterPro" id="IPR050509">
    <property type="entry name" value="CoA-transferase_III"/>
</dbReference>
<comment type="caution">
    <text evidence="1">The sequence shown here is derived from an EMBL/GenBank/DDBJ whole genome shotgun (WGS) entry which is preliminary data.</text>
</comment>
<reference evidence="1 2" key="1">
    <citation type="submission" date="2019-09" db="EMBL/GenBank/DDBJ databases">
        <authorList>
            <person name="Chen X.-Y."/>
        </authorList>
    </citation>
    <scope>NUCLEOTIDE SEQUENCE [LARGE SCALE GENOMIC DNA]</scope>
    <source>
        <strain evidence="1 2">NY5</strain>
    </source>
</reference>
<dbReference type="Gene3D" id="3.40.50.10540">
    <property type="entry name" value="Crotonobetainyl-coa:carnitine coa-transferase, domain 1"/>
    <property type="match status" value="1"/>
</dbReference>
<dbReference type="SUPFAM" id="SSF89796">
    <property type="entry name" value="CoA-transferase family III (CaiB/BaiF)"/>
    <property type="match status" value="1"/>
</dbReference>
<dbReference type="PANTHER" id="PTHR48228">
    <property type="entry name" value="SUCCINYL-COA--D-CITRAMALATE COA-TRANSFERASE"/>
    <property type="match status" value="1"/>
</dbReference>
<dbReference type="Pfam" id="PF02515">
    <property type="entry name" value="CoA_transf_3"/>
    <property type="match status" value="1"/>
</dbReference>
<dbReference type="InterPro" id="IPR023606">
    <property type="entry name" value="CoA-Trfase_III_dom_1_sf"/>
</dbReference>
<dbReference type="EMBL" id="VTUX01000003">
    <property type="protein sequence ID" value="KAA1192894.1"/>
    <property type="molecule type" value="Genomic_DNA"/>
</dbReference>
<proteinExistence type="predicted"/>